<organism evidence="2 3">
    <name type="scientific">Sporothrix bragantina</name>
    <dbReference type="NCBI Taxonomy" id="671064"/>
    <lineage>
        <taxon>Eukaryota</taxon>
        <taxon>Fungi</taxon>
        <taxon>Dikarya</taxon>
        <taxon>Ascomycota</taxon>
        <taxon>Pezizomycotina</taxon>
        <taxon>Sordariomycetes</taxon>
        <taxon>Sordariomycetidae</taxon>
        <taxon>Ophiostomatales</taxon>
        <taxon>Ophiostomataceae</taxon>
        <taxon>Sporothrix</taxon>
    </lineage>
</organism>
<dbReference type="InterPro" id="IPR037464">
    <property type="entry name" value="Taspase1"/>
</dbReference>
<feature type="region of interest" description="Disordered" evidence="1">
    <location>
        <begin position="399"/>
        <end position="447"/>
    </location>
</feature>
<feature type="compositionally biased region" description="Low complexity" evidence="1">
    <location>
        <begin position="37"/>
        <end position="53"/>
    </location>
</feature>
<proteinExistence type="predicted"/>
<keyword evidence="3" id="KW-1185">Reference proteome</keyword>
<dbReference type="Gene3D" id="3.60.20.30">
    <property type="entry name" value="(Glycosyl)asparaginase"/>
    <property type="match status" value="1"/>
</dbReference>
<gene>
    <name evidence="2" type="ORF">SBRCBS47491_005148</name>
</gene>
<feature type="compositionally biased region" description="Polar residues" evidence="1">
    <location>
        <begin position="362"/>
        <end position="377"/>
    </location>
</feature>
<dbReference type="EMBL" id="CAWUHC010000043">
    <property type="protein sequence ID" value="CAK7223261.1"/>
    <property type="molecule type" value="Genomic_DNA"/>
</dbReference>
<dbReference type="PANTHER" id="PTHR10188">
    <property type="entry name" value="L-ASPARAGINASE"/>
    <property type="match status" value="1"/>
</dbReference>
<comment type="caution">
    <text evidence="2">The sequence shown here is derived from an EMBL/GenBank/DDBJ whole genome shotgun (WGS) entry which is preliminary data.</text>
</comment>
<feature type="region of interest" description="Disordered" evidence="1">
    <location>
        <begin position="336"/>
        <end position="377"/>
    </location>
</feature>
<reference evidence="2 3" key="1">
    <citation type="submission" date="2024-01" db="EMBL/GenBank/DDBJ databases">
        <authorList>
            <person name="Allen C."/>
            <person name="Tagirdzhanova G."/>
        </authorList>
    </citation>
    <scope>NUCLEOTIDE SEQUENCE [LARGE SCALE GENOMIC DNA]</scope>
</reference>
<evidence type="ECO:0000256" key="1">
    <source>
        <dbReference type="SAM" id="MobiDB-lite"/>
    </source>
</evidence>
<dbReference type="PANTHER" id="PTHR10188:SF8">
    <property type="entry name" value="THREONINE ASPARTASE 1"/>
    <property type="match status" value="1"/>
</dbReference>
<dbReference type="InterPro" id="IPR029055">
    <property type="entry name" value="Ntn_hydrolases_N"/>
</dbReference>
<dbReference type="CDD" id="cd04514">
    <property type="entry name" value="Taspase1_like"/>
    <property type="match status" value="1"/>
</dbReference>
<evidence type="ECO:0000313" key="3">
    <source>
        <dbReference type="Proteomes" id="UP001642406"/>
    </source>
</evidence>
<name>A0ABP0BV29_9PEZI</name>
<dbReference type="SUPFAM" id="SSF56235">
    <property type="entry name" value="N-terminal nucleophile aminohydrolases (Ntn hydrolases)"/>
    <property type="match status" value="1"/>
</dbReference>
<dbReference type="Proteomes" id="UP001642406">
    <property type="component" value="Unassembled WGS sequence"/>
</dbReference>
<feature type="region of interest" description="Disordered" evidence="1">
    <location>
        <begin position="1"/>
        <end position="55"/>
    </location>
</feature>
<protein>
    <submittedName>
        <fullName evidence="2">Uncharacterized protein</fullName>
    </submittedName>
</protein>
<feature type="region of interest" description="Disordered" evidence="1">
    <location>
        <begin position="69"/>
        <end position="95"/>
    </location>
</feature>
<sequence>MNQAVIETGHGEPASPTILQQAQIVSGVEPPDDNMTSSSSPYPSLSPSPSSSPGVILATVEPHSDLLVATRPEPKPNTVFSVTDGPGLSSKTASPDPAVFASATDGLTDRLFRSKSKGPIAAIFIHAGAGFHSTVNEHVHLEACSDAARLAMKFLKAGGTAVDAVEAAIKCLEDKEITNAGYGSNLSIDGIVEGDATIVDHLGRSGACGSAQMVKNPISLARLIYDRSNIPLSLRRIPPNILVGHGAARFAQEHGMRLVPHQQLISRGAQERFYRWRQDLINAEEAAIRRNQVAMTLPNTMPVEARSVPGGPPSIAAYGNGKETYLDLVGIPRNQQASEASGRLKSQRLTDVRMESPRSEGSLAQSKTSSELWPSRNLTPKTKRLRLGDYDLFGNDEAAVRRRKSSSGGDGSYAEDPVHSFPAISGAMSQPLDHFPEGTAADEYAAGNPSQYADAGLHDNDTDIITDTIGAIAIDLRGNIAAGSSSGGIGMKHSGRIGPAALVGIGTAVIPADPKDSRGTCVAAVTSGTGEHMATTMASHTCAQRLYHGNRRAEGGSFDTEYDDDTIMKSFVMDDFMNHPGVKNQISRGAIGVMAAKKTSKGIYFYFAHNTDSFALASLSSNEEDPLVVISRLGARENVARGGRKIKRN</sequence>
<feature type="compositionally biased region" description="Basic and acidic residues" evidence="1">
    <location>
        <begin position="348"/>
        <end position="358"/>
    </location>
</feature>
<accession>A0ABP0BV29</accession>
<dbReference type="Pfam" id="PF01112">
    <property type="entry name" value="Asparaginase_2"/>
    <property type="match status" value="2"/>
</dbReference>
<evidence type="ECO:0000313" key="2">
    <source>
        <dbReference type="EMBL" id="CAK7223261.1"/>
    </source>
</evidence>
<dbReference type="InterPro" id="IPR000246">
    <property type="entry name" value="Peptidase_T2"/>
</dbReference>